<sequence length="56" mass="6630">MGLGDTVKEENESSNQNKAKAMIFLRRNLHKGLKIEYLTVNDPLTLWKNLRERYDH</sequence>
<comment type="caution">
    <text evidence="1">The sequence shown here is derived from an EMBL/GenBank/DDBJ whole genome shotgun (WGS) entry which is preliminary data.</text>
</comment>
<evidence type="ECO:0000313" key="1">
    <source>
        <dbReference type="EMBL" id="KAJ0048887.1"/>
    </source>
</evidence>
<proteinExistence type="predicted"/>
<dbReference type="Proteomes" id="UP001163603">
    <property type="component" value="Chromosome 2"/>
</dbReference>
<reference evidence="2" key="1">
    <citation type="journal article" date="2023" name="G3 (Bethesda)">
        <title>Genome assembly and association tests identify interacting loci associated with vigor, precocity, and sex in interspecific pistachio rootstocks.</title>
        <authorList>
            <person name="Palmer W."/>
            <person name="Jacygrad E."/>
            <person name="Sagayaradj S."/>
            <person name="Cavanaugh K."/>
            <person name="Han R."/>
            <person name="Bertier L."/>
            <person name="Beede B."/>
            <person name="Kafkas S."/>
            <person name="Golino D."/>
            <person name="Preece J."/>
            <person name="Michelmore R."/>
        </authorList>
    </citation>
    <scope>NUCLEOTIDE SEQUENCE [LARGE SCALE GENOMIC DNA]</scope>
</reference>
<accession>A0ACC0ZE50</accession>
<name>A0ACC0ZE50_9ROSI</name>
<gene>
    <name evidence="1" type="ORF">Pint_15944</name>
</gene>
<protein>
    <submittedName>
        <fullName evidence="1">Uncharacterized protein</fullName>
    </submittedName>
</protein>
<keyword evidence="2" id="KW-1185">Reference proteome</keyword>
<organism evidence="1 2">
    <name type="scientific">Pistacia integerrima</name>
    <dbReference type="NCBI Taxonomy" id="434235"/>
    <lineage>
        <taxon>Eukaryota</taxon>
        <taxon>Viridiplantae</taxon>
        <taxon>Streptophyta</taxon>
        <taxon>Embryophyta</taxon>
        <taxon>Tracheophyta</taxon>
        <taxon>Spermatophyta</taxon>
        <taxon>Magnoliopsida</taxon>
        <taxon>eudicotyledons</taxon>
        <taxon>Gunneridae</taxon>
        <taxon>Pentapetalae</taxon>
        <taxon>rosids</taxon>
        <taxon>malvids</taxon>
        <taxon>Sapindales</taxon>
        <taxon>Anacardiaceae</taxon>
        <taxon>Pistacia</taxon>
    </lineage>
</organism>
<evidence type="ECO:0000313" key="2">
    <source>
        <dbReference type="Proteomes" id="UP001163603"/>
    </source>
</evidence>
<dbReference type="EMBL" id="CM047737">
    <property type="protein sequence ID" value="KAJ0048887.1"/>
    <property type="molecule type" value="Genomic_DNA"/>
</dbReference>